<name>A0ABD3WY36_SINWO</name>
<evidence type="ECO:0000256" key="2">
    <source>
        <dbReference type="ARBA" id="ARBA00004305"/>
    </source>
</evidence>
<dbReference type="InterPro" id="IPR026169">
    <property type="entry name" value="MIEAP"/>
</dbReference>
<feature type="coiled-coil region" evidence="13">
    <location>
        <begin position="31"/>
        <end position="58"/>
    </location>
</feature>
<evidence type="ECO:0000256" key="1">
    <source>
        <dbReference type="ARBA" id="ARBA00004294"/>
    </source>
</evidence>
<evidence type="ECO:0000313" key="16">
    <source>
        <dbReference type="Proteomes" id="UP001634394"/>
    </source>
</evidence>
<dbReference type="PANTHER" id="PTHR21771">
    <property type="entry name" value="MITOCHONDRIA-EATING PROTEIN-RELATED"/>
    <property type="match status" value="1"/>
</dbReference>
<keyword evidence="11" id="KW-0472">Membrane</keyword>
<dbReference type="GO" id="GO:0005759">
    <property type="term" value="C:mitochondrial matrix"/>
    <property type="evidence" value="ECO:0007669"/>
    <property type="project" value="UniProtKB-SubCell"/>
</dbReference>
<keyword evidence="10" id="KW-0496">Mitochondrion</keyword>
<evidence type="ECO:0000256" key="12">
    <source>
        <dbReference type="ARBA" id="ARBA00032687"/>
    </source>
</evidence>
<evidence type="ECO:0000256" key="11">
    <source>
        <dbReference type="ARBA" id="ARBA00023136"/>
    </source>
</evidence>
<keyword evidence="16" id="KW-1185">Reference proteome</keyword>
<reference evidence="15 16" key="1">
    <citation type="submission" date="2024-11" db="EMBL/GenBank/DDBJ databases">
        <title>Chromosome-level genome assembly of the freshwater bivalve Anodonta woodiana.</title>
        <authorList>
            <person name="Chen X."/>
        </authorList>
    </citation>
    <scope>NUCLEOTIDE SEQUENCE [LARGE SCALE GENOMIC DNA]</scope>
    <source>
        <strain evidence="15">MN2024</strain>
        <tissue evidence="15">Gills</tissue>
    </source>
</reference>
<proteinExistence type="inferred from homology"/>
<dbReference type="PANTHER" id="PTHR21771:SF0">
    <property type="entry name" value="MITOCHONDRIA-EATING PROTEIN"/>
    <property type="match status" value="1"/>
</dbReference>
<dbReference type="GO" id="GO:0008289">
    <property type="term" value="F:lipid binding"/>
    <property type="evidence" value="ECO:0007669"/>
    <property type="project" value="UniProtKB-KW"/>
</dbReference>
<comment type="subcellular location">
    <subcellularLocation>
        <location evidence="3">Cytoplasm</location>
    </subcellularLocation>
    <subcellularLocation>
        <location evidence="2">Mitochondrion matrix</location>
    </subcellularLocation>
    <subcellularLocation>
        <location evidence="1">Mitochondrion outer membrane</location>
    </subcellularLocation>
</comment>
<evidence type="ECO:0000256" key="13">
    <source>
        <dbReference type="SAM" id="Coils"/>
    </source>
</evidence>
<evidence type="ECO:0000259" key="14">
    <source>
        <dbReference type="Pfam" id="PF16026"/>
    </source>
</evidence>
<dbReference type="GO" id="GO:0005741">
    <property type="term" value="C:mitochondrial outer membrane"/>
    <property type="evidence" value="ECO:0007669"/>
    <property type="project" value="UniProtKB-SubCell"/>
</dbReference>
<dbReference type="Pfam" id="PF16026">
    <property type="entry name" value="MIEAP"/>
    <property type="match status" value="1"/>
</dbReference>
<dbReference type="Proteomes" id="UP001634394">
    <property type="component" value="Unassembled WGS sequence"/>
</dbReference>
<evidence type="ECO:0000256" key="7">
    <source>
        <dbReference type="ARBA" id="ARBA00022787"/>
    </source>
</evidence>
<comment type="caution">
    <text evidence="15">The sequence shown here is derived from an EMBL/GenBank/DDBJ whole genome shotgun (WGS) entry which is preliminary data.</text>
</comment>
<organism evidence="15 16">
    <name type="scientific">Sinanodonta woodiana</name>
    <name type="common">Chinese pond mussel</name>
    <name type="synonym">Anodonta woodiana</name>
    <dbReference type="NCBI Taxonomy" id="1069815"/>
    <lineage>
        <taxon>Eukaryota</taxon>
        <taxon>Metazoa</taxon>
        <taxon>Spiralia</taxon>
        <taxon>Lophotrochozoa</taxon>
        <taxon>Mollusca</taxon>
        <taxon>Bivalvia</taxon>
        <taxon>Autobranchia</taxon>
        <taxon>Heteroconchia</taxon>
        <taxon>Palaeoheterodonta</taxon>
        <taxon>Unionida</taxon>
        <taxon>Unionoidea</taxon>
        <taxon>Unionidae</taxon>
        <taxon>Unioninae</taxon>
        <taxon>Sinanodonta</taxon>
    </lineage>
</organism>
<evidence type="ECO:0000256" key="10">
    <source>
        <dbReference type="ARBA" id="ARBA00023128"/>
    </source>
</evidence>
<gene>
    <name evidence="15" type="ORF">ACJMK2_031222</name>
</gene>
<sequence length="286" mass="32802">MTSPNSRTVRREVYDNGTPPLFRESTENAKIWEMERKLNEQEGQIASLSNRLSRLSMESARNARLNITDRSSHPRTIMNRFSELYTYEWNTAFKELNKEKNDDAKASIHTLCTILKHAYKFCRVTSVNQLSDLTNNMKGQLQFPNIIEAPKGILVTETVPEEAGLSILSEIGPAVKEIRKRAAVSSIPCLKMLFRTFIMDDLDIKTQKDTPLCIYADRCVELCWLMAVQEPPMYLDFCRPGEVNPGKFRSYVETERPRTIIETCVWPALHQHENGPVLMQGVAIMK</sequence>
<evidence type="ECO:0000256" key="3">
    <source>
        <dbReference type="ARBA" id="ARBA00004496"/>
    </source>
</evidence>
<evidence type="ECO:0000313" key="15">
    <source>
        <dbReference type="EMBL" id="KAL3878894.1"/>
    </source>
</evidence>
<protein>
    <recommendedName>
        <fullName evidence="5">Mitochondria-eating protein</fullName>
    </recommendedName>
    <alternativeName>
        <fullName evidence="12">Spermatogenesis-associated protein 18</fullName>
    </alternativeName>
</protein>
<evidence type="ECO:0000256" key="5">
    <source>
        <dbReference type="ARBA" id="ARBA00019863"/>
    </source>
</evidence>
<evidence type="ECO:0000256" key="8">
    <source>
        <dbReference type="ARBA" id="ARBA00023054"/>
    </source>
</evidence>
<keyword evidence="6" id="KW-0963">Cytoplasm</keyword>
<comment type="similarity">
    <text evidence="4">Belongs to the MIEAP family.</text>
</comment>
<evidence type="ECO:0000256" key="9">
    <source>
        <dbReference type="ARBA" id="ARBA00023121"/>
    </source>
</evidence>
<dbReference type="EMBL" id="JBJQND010000004">
    <property type="protein sequence ID" value="KAL3878894.1"/>
    <property type="molecule type" value="Genomic_DNA"/>
</dbReference>
<keyword evidence="7" id="KW-1000">Mitochondrion outer membrane</keyword>
<evidence type="ECO:0000256" key="6">
    <source>
        <dbReference type="ARBA" id="ARBA00022490"/>
    </source>
</evidence>
<feature type="domain" description="Mitochondria-eating protein C-terminal" evidence="14">
    <location>
        <begin position="75"/>
        <end position="284"/>
    </location>
</feature>
<dbReference type="InterPro" id="IPR031981">
    <property type="entry name" value="MIEAP_C"/>
</dbReference>
<dbReference type="AlphaFoldDB" id="A0ABD3WY36"/>
<keyword evidence="8 13" id="KW-0175">Coiled coil</keyword>
<accession>A0ABD3WY36</accession>
<keyword evidence="9" id="KW-0446">Lipid-binding</keyword>
<evidence type="ECO:0000256" key="4">
    <source>
        <dbReference type="ARBA" id="ARBA00008233"/>
    </source>
</evidence>